<dbReference type="InterPro" id="IPR050499">
    <property type="entry name" value="PEP-utilizing_PTS_enzyme"/>
</dbReference>
<dbReference type="SUPFAM" id="SSF52009">
    <property type="entry name" value="Phosphohistidine domain"/>
    <property type="match status" value="1"/>
</dbReference>
<accession>A0AAC9U0C5</accession>
<evidence type="ECO:0000259" key="22">
    <source>
        <dbReference type="Pfam" id="PF05524"/>
    </source>
</evidence>
<feature type="binding site" evidence="18">
    <location>
        <position position="331"/>
    </location>
    <ligand>
        <name>phosphoenolpyruvate</name>
        <dbReference type="ChEBI" id="CHEBI:58702"/>
    </ligand>
</feature>
<comment type="similarity">
    <text evidence="4 16">Belongs to the PEP-utilizing enzyme family.</text>
</comment>
<dbReference type="SUPFAM" id="SSF51621">
    <property type="entry name" value="Phosphoenolpyruvate/pyruvate domain"/>
    <property type="match status" value="1"/>
</dbReference>
<dbReference type="Gene3D" id="3.50.30.10">
    <property type="entry name" value="Phosphohistidine domain"/>
    <property type="match status" value="1"/>
</dbReference>
<dbReference type="GO" id="GO:0009401">
    <property type="term" value="P:phosphoenolpyruvate-dependent sugar phosphotransferase system"/>
    <property type="evidence" value="ECO:0007669"/>
    <property type="project" value="UniProtKB-KW"/>
</dbReference>
<evidence type="ECO:0000259" key="21">
    <source>
        <dbReference type="Pfam" id="PF02896"/>
    </source>
</evidence>
<dbReference type="PANTHER" id="PTHR46244">
    <property type="entry name" value="PHOSPHOENOLPYRUVATE-PROTEIN PHOSPHOTRANSFERASE"/>
    <property type="match status" value="1"/>
</dbReference>
<dbReference type="Pfam" id="PF00391">
    <property type="entry name" value="PEP-utilizers"/>
    <property type="match status" value="1"/>
</dbReference>
<dbReference type="KEGG" id="smav:CFF01_10035"/>
<keyword evidence="7 16" id="KW-0813">Transport</keyword>
<feature type="binding site" evidence="19">
    <location>
        <position position="429"/>
    </location>
    <ligand>
        <name>Mg(2+)</name>
        <dbReference type="ChEBI" id="CHEBI:18420"/>
    </ligand>
</feature>
<dbReference type="InterPro" id="IPR008731">
    <property type="entry name" value="PTS_EIN"/>
</dbReference>
<evidence type="ECO:0000313" key="23">
    <source>
        <dbReference type="EMBL" id="ASJ96889.1"/>
    </source>
</evidence>
<evidence type="ECO:0000256" key="4">
    <source>
        <dbReference type="ARBA" id="ARBA00007837"/>
    </source>
</evidence>
<evidence type="ECO:0000256" key="13">
    <source>
        <dbReference type="ARBA" id="ARBA00022777"/>
    </source>
</evidence>
<evidence type="ECO:0000256" key="6">
    <source>
        <dbReference type="ARBA" id="ARBA00016544"/>
    </source>
</evidence>
<dbReference type="PRINTS" id="PR01736">
    <property type="entry name" value="PHPHTRNFRASE"/>
</dbReference>
<keyword evidence="10 16" id="KW-0808">Transferase</keyword>
<dbReference type="PROSITE" id="PS00742">
    <property type="entry name" value="PEP_ENZYMES_2"/>
    <property type="match status" value="1"/>
</dbReference>
<dbReference type="GO" id="GO:0046872">
    <property type="term" value="F:metal ion binding"/>
    <property type="evidence" value="ECO:0007669"/>
    <property type="project" value="UniProtKB-KW"/>
</dbReference>
<evidence type="ECO:0000256" key="9">
    <source>
        <dbReference type="ARBA" id="ARBA00022597"/>
    </source>
</evidence>
<evidence type="ECO:0000259" key="20">
    <source>
        <dbReference type="Pfam" id="PF00391"/>
    </source>
</evidence>
<dbReference type="InterPro" id="IPR018274">
    <property type="entry name" value="PEP_util_AS"/>
</dbReference>
<feature type="binding site" evidence="19">
    <location>
        <position position="453"/>
    </location>
    <ligand>
        <name>Mg(2+)</name>
        <dbReference type="ChEBI" id="CHEBI:18420"/>
    </ligand>
</feature>
<dbReference type="InterPro" id="IPR008279">
    <property type="entry name" value="PEP-util_enz_mobile_dom"/>
</dbReference>
<feature type="domain" description="PEP-utilising enzyme mobile" evidence="20">
    <location>
        <begin position="151"/>
        <end position="224"/>
    </location>
</feature>
<dbReference type="InterPro" id="IPR036618">
    <property type="entry name" value="PtsI_HPr-bd_sf"/>
</dbReference>
<dbReference type="AlphaFoldDB" id="A0AAC9U0C5"/>
<evidence type="ECO:0000256" key="16">
    <source>
        <dbReference type="PIRNR" id="PIRNR000732"/>
    </source>
</evidence>
<dbReference type="Pfam" id="PF02896">
    <property type="entry name" value="PEP-utilizers_C"/>
    <property type="match status" value="1"/>
</dbReference>
<feature type="domain" description="Phosphotransferase system enzyme I N-terminal" evidence="22">
    <location>
        <begin position="4"/>
        <end position="125"/>
    </location>
</feature>
<dbReference type="GO" id="GO:0008965">
    <property type="term" value="F:phosphoenolpyruvate-protein phosphotransferase activity"/>
    <property type="evidence" value="ECO:0007669"/>
    <property type="project" value="UniProtKB-EC"/>
</dbReference>
<evidence type="ECO:0000256" key="19">
    <source>
        <dbReference type="PIRSR" id="PIRSR000732-3"/>
    </source>
</evidence>
<dbReference type="PROSITE" id="PS00370">
    <property type="entry name" value="PEP_ENZYMES_PHOS_SITE"/>
    <property type="match status" value="1"/>
</dbReference>
<evidence type="ECO:0000256" key="5">
    <source>
        <dbReference type="ARBA" id="ARBA00012232"/>
    </source>
</evidence>
<evidence type="ECO:0000256" key="18">
    <source>
        <dbReference type="PIRSR" id="PIRSR000732-2"/>
    </source>
</evidence>
<comment type="function">
    <text evidence="16">General (non sugar-specific) component of the phosphoenolpyruvate-dependent sugar phosphotransferase system (sugar PTS). This major carbohydrate active-transport system catalyzes the phosphorylation of incoming sugar substrates concomitantly with their translocation across the cell membrane. Enzyme I transfers the phosphoryl group from phosphoenolpyruvate (PEP) to the phosphoryl carrier protein (HPr).</text>
</comment>
<evidence type="ECO:0000256" key="7">
    <source>
        <dbReference type="ARBA" id="ARBA00022448"/>
    </source>
</evidence>
<evidence type="ECO:0000256" key="3">
    <source>
        <dbReference type="ARBA" id="ARBA00004496"/>
    </source>
</evidence>
<reference evidence="23 24" key="1">
    <citation type="submission" date="2017-06" db="EMBL/GenBank/DDBJ databases">
        <title>Complete genome sequence of Shewanella marisflavi EP1 associated with anaerobic 2,4-dinitrotoluene reduction and salt tolerance.</title>
        <authorList>
            <person name="Huang J."/>
        </authorList>
    </citation>
    <scope>NUCLEOTIDE SEQUENCE [LARGE SCALE GENOMIC DNA]</scope>
    <source>
        <strain evidence="23 24">EP1</strain>
    </source>
</reference>
<evidence type="ECO:0000256" key="2">
    <source>
        <dbReference type="ARBA" id="ARBA00001946"/>
    </source>
</evidence>
<evidence type="ECO:0000256" key="14">
    <source>
        <dbReference type="ARBA" id="ARBA00022842"/>
    </source>
</evidence>
<feature type="binding site" evidence="18">
    <location>
        <position position="463"/>
    </location>
    <ligand>
        <name>phosphoenolpyruvate</name>
        <dbReference type="ChEBI" id="CHEBI:58702"/>
    </ligand>
</feature>
<evidence type="ECO:0000256" key="8">
    <source>
        <dbReference type="ARBA" id="ARBA00022490"/>
    </source>
</evidence>
<gene>
    <name evidence="23" type="primary">ptsP</name>
    <name evidence="23" type="ORF">CFF01_10035</name>
</gene>
<evidence type="ECO:0000256" key="10">
    <source>
        <dbReference type="ARBA" id="ARBA00022679"/>
    </source>
</evidence>
<keyword evidence="8 16" id="KW-0963">Cytoplasm</keyword>
<evidence type="ECO:0000256" key="17">
    <source>
        <dbReference type="PIRSR" id="PIRSR000732-1"/>
    </source>
</evidence>
<dbReference type="SUPFAM" id="SSF47831">
    <property type="entry name" value="Enzyme I of the PEP:sugar phosphotransferase system HPr-binding (sub)domain"/>
    <property type="match status" value="1"/>
</dbReference>
<sequence>MTIRGIAVSAGIAFGQAKVLRTQESKLDYHLLPPDQLSREQQRLNRALKALIKQSQSSADKLDPDSENYQLIQADLMLLEDEELLAELSDTIGQRQFSAALAVEHTFAKQAQAMQEIDSPYMARRAEDVLSLGQRLIRILLTGHCDNLSRLPENAIVLAKDITPAEFATLPLERVSALVLQTGGVTSHTAILARSAGIPTLMSCPWQTLEVTDGQALAVDAINGELYLAPKPEQIEYLAAQKQQADERKSALQALKGNVTQTADGRPIPLLANVGCISEVNHLADVGAEGVGLFRTEFMFMNNHELPDENRQYQLYCDALQLLDGKPLTIRSMDIGADKEVPALAMTVEENPALGLRGVRYTLAHPELFAAQLRAILRAANHGPIRLMFPMVNQVEELEAILTLLEQCKQALVEAEKGYGELEIGIVVETPAAVFNLESMLPMLDFVSIGTNDLTQYTMAADRSNPLLIDQYPVLSPAIIRLIAQTIECAKAANVRVSMCGELASNPKAAALLVGLGLDEFSVNLASLLEVKEELSRWSHQDCVTLAQKALQISRIDALNQLLTHCHSS</sequence>
<dbReference type="NCBIfam" id="TIGR01417">
    <property type="entry name" value="PTS_I_fam"/>
    <property type="match status" value="1"/>
</dbReference>
<feature type="domain" description="PEP-utilising enzyme C-terminal" evidence="21">
    <location>
        <begin position="252"/>
        <end position="537"/>
    </location>
</feature>
<comment type="subcellular location">
    <subcellularLocation>
        <location evidence="3 16">Cytoplasm</location>
    </subcellularLocation>
</comment>
<feature type="binding site" evidence="18">
    <location>
        <begin position="452"/>
        <end position="453"/>
    </location>
    <ligand>
        <name>phosphoenolpyruvate</name>
        <dbReference type="ChEBI" id="CHEBI:58702"/>
    </ligand>
</feature>
<dbReference type="RefSeq" id="WP_088904703.1">
    <property type="nucleotide sequence ID" value="NZ_CP022272.1"/>
</dbReference>
<dbReference type="InterPro" id="IPR040442">
    <property type="entry name" value="Pyrv_kinase-like_dom_sf"/>
</dbReference>
<feature type="active site" description="Tele-phosphohistidine intermediate" evidence="17">
    <location>
        <position position="188"/>
    </location>
</feature>
<dbReference type="EMBL" id="CP022272">
    <property type="protein sequence ID" value="ASJ96889.1"/>
    <property type="molecule type" value="Genomic_DNA"/>
</dbReference>
<dbReference type="InterPro" id="IPR024692">
    <property type="entry name" value="PTS_EI"/>
</dbReference>
<feature type="binding site" evidence="18">
    <location>
        <position position="295"/>
    </location>
    <ligand>
        <name>phosphoenolpyruvate</name>
        <dbReference type="ChEBI" id="CHEBI:58702"/>
    </ligand>
</feature>
<dbReference type="Proteomes" id="UP000198233">
    <property type="component" value="Chromosome"/>
</dbReference>
<dbReference type="PIRSF" id="PIRSF000732">
    <property type="entry name" value="PTS_enzyme_I"/>
    <property type="match status" value="1"/>
</dbReference>
<feature type="active site" description="Proton donor" evidence="17">
    <location>
        <position position="500"/>
    </location>
</feature>
<dbReference type="GO" id="GO:0016301">
    <property type="term" value="F:kinase activity"/>
    <property type="evidence" value="ECO:0007669"/>
    <property type="project" value="UniProtKB-KW"/>
</dbReference>
<evidence type="ECO:0000256" key="1">
    <source>
        <dbReference type="ARBA" id="ARBA00000683"/>
    </source>
</evidence>
<protein>
    <recommendedName>
        <fullName evidence="6 16">Phosphoenolpyruvate-protein phosphotransferase</fullName>
        <ecNumber evidence="5 16">2.7.3.9</ecNumber>
    </recommendedName>
    <alternativeName>
        <fullName evidence="15 16">Phosphotransferase system, enzyme I</fullName>
    </alternativeName>
</protein>
<keyword evidence="13 16" id="KW-0418">Kinase</keyword>
<keyword evidence="14 16" id="KW-0460">Magnesium</keyword>
<dbReference type="Gene3D" id="1.10.274.10">
    <property type="entry name" value="PtsI, HPr-binding domain"/>
    <property type="match status" value="1"/>
</dbReference>
<dbReference type="InterPro" id="IPR015813">
    <property type="entry name" value="Pyrv/PenolPyrv_kinase-like_dom"/>
</dbReference>
<proteinExistence type="inferred from homology"/>
<dbReference type="InterPro" id="IPR023151">
    <property type="entry name" value="PEP_util_CS"/>
</dbReference>
<evidence type="ECO:0000256" key="15">
    <source>
        <dbReference type="ARBA" id="ARBA00033235"/>
    </source>
</evidence>
<keyword evidence="12 16" id="KW-0479">Metal-binding</keyword>
<dbReference type="PANTHER" id="PTHR46244:SF6">
    <property type="entry name" value="PHOSPHOENOLPYRUVATE-PROTEIN PHOSPHOTRANSFERASE"/>
    <property type="match status" value="1"/>
</dbReference>
<evidence type="ECO:0000256" key="11">
    <source>
        <dbReference type="ARBA" id="ARBA00022683"/>
    </source>
</evidence>
<comment type="catalytic activity">
    <reaction evidence="1 16">
        <text>L-histidyl-[protein] + phosphoenolpyruvate = N(pros)-phospho-L-histidyl-[protein] + pyruvate</text>
        <dbReference type="Rhea" id="RHEA:23880"/>
        <dbReference type="Rhea" id="RHEA-COMP:9745"/>
        <dbReference type="Rhea" id="RHEA-COMP:9746"/>
        <dbReference type="ChEBI" id="CHEBI:15361"/>
        <dbReference type="ChEBI" id="CHEBI:29979"/>
        <dbReference type="ChEBI" id="CHEBI:58702"/>
        <dbReference type="ChEBI" id="CHEBI:64837"/>
        <dbReference type="EC" id="2.7.3.9"/>
    </reaction>
</comment>
<organism evidence="23 24">
    <name type="scientific">Shewanella marisflavi</name>
    <dbReference type="NCBI Taxonomy" id="260364"/>
    <lineage>
        <taxon>Bacteria</taxon>
        <taxon>Pseudomonadati</taxon>
        <taxon>Pseudomonadota</taxon>
        <taxon>Gammaproteobacteria</taxon>
        <taxon>Alteromonadales</taxon>
        <taxon>Shewanellaceae</taxon>
        <taxon>Shewanella</taxon>
    </lineage>
</organism>
<dbReference type="GO" id="GO:0005737">
    <property type="term" value="C:cytoplasm"/>
    <property type="evidence" value="ECO:0007669"/>
    <property type="project" value="UniProtKB-SubCell"/>
</dbReference>
<dbReference type="InterPro" id="IPR000121">
    <property type="entry name" value="PEP_util_C"/>
</dbReference>
<evidence type="ECO:0000313" key="24">
    <source>
        <dbReference type="Proteomes" id="UP000198233"/>
    </source>
</evidence>
<dbReference type="EC" id="2.7.3.9" evidence="5 16"/>
<dbReference type="InterPro" id="IPR036637">
    <property type="entry name" value="Phosphohistidine_dom_sf"/>
</dbReference>
<comment type="cofactor">
    <cofactor evidence="2 16 19">
        <name>Mg(2+)</name>
        <dbReference type="ChEBI" id="CHEBI:18420"/>
    </cofactor>
</comment>
<evidence type="ECO:0000256" key="12">
    <source>
        <dbReference type="ARBA" id="ARBA00022723"/>
    </source>
</evidence>
<keyword evidence="9 16" id="KW-0762">Sugar transport</keyword>
<dbReference type="Gene3D" id="3.20.20.60">
    <property type="entry name" value="Phosphoenolpyruvate-binding domains"/>
    <property type="match status" value="1"/>
</dbReference>
<keyword evidence="11 16" id="KW-0598">Phosphotransferase system</keyword>
<dbReference type="InterPro" id="IPR006318">
    <property type="entry name" value="PTS_EI-like"/>
</dbReference>
<dbReference type="Pfam" id="PF05524">
    <property type="entry name" value="PEP-utilisers_N"/>
    <property type="match status" value="1"/>
</dbReference>
<name>A0AAC9U0C5_9GAMM</name>